<keyword evidence="5 9" id="KW-0408">Iron</keyword>
<feature type="domain" description="Aconitase A/isopropylmalate dehydratase small subunit swivel" evidence="11">
    <location>
        <begin position="700"/>
        <end position="827"/>
    </location>
</feature>
<evidence type="ECO:0000256" key="2">
    <source>
        <dbReference type="ARBA" id="ARBA00007185"/>
    </source>
</evidence>
<dbReference type="FunFam" id="3.30.499.10:FF:000002">
    <property type="entry name" value="Aconitate hydratase"/>
    <property type="match status" value="1"/>
</dbReference>
<dbReference type="Gene3D" id="3.20.19.10">
    <property type="entry name" value="Aconitase, domain 4"/>
    <property type="match status" value="1"/>
</dbReference>
<evidence type="ECO:0000256" key="9">
    <source>
        <dbReference type="RuleBase" id="RU361275"/>
    </source>
</evidence>
<dbReference type="AlphaFoldDB" id="A0A3S8V3J6"/>
<dbReference type="Pfam" id="PF00330">
    <property type="entry name" value="Aconitase"/>
    <property type="match status" value="1"/>
</dbReference>
<comment type="function">
    <text evidence="9">Catalyzes the isomerization of citrate to isocitrate via cis-aconitate.</text>
</comment>
<dbReference type="GO" id="GO:0072350">
    <property type="term" value="P:tricarboxylic acid metabolic process"/>
    <property type="evidence" value="ECO:0007669"/>
    <property type="project" value="UniProtKB-ARBA"/>
</dbReference>
<dbReference type="Gene3D" id="3.30.499.10">
    <property type="entry name" value="Aconitase, domain 3"/>
    <property type="match status" value="2"/>
</dbReference>
<dbReference type="InterPro" id="IPR036008">
    <property type="entry name" value="Aconitase_4Fe-4S_dom"/>
</dbReference>
<sequence length="897" mass="97826">MNQSRGDHPFLHLVDTLSLSDDESLNFFSLPKLNDDRLSTLPYSIRFLLESAIRNCDQHEVTTQHVQQILEWTPQAATDASSEIPFKPARVLLQDYTGIPSLVDLAAMRDTMHRLNGDPKQINPLVPVDLVIDHSVQVDYSRASDSLEKNQAMEYQRNAERFSFLKWGAQAFKNLQIIPPGSGIVHQINLEYLARLCFNTSGMAYPDSLVGTDSHTTMICGLGVVGWGVGGIEAEAVMLGQPISMKLPEVIGCKLIGTLSSVATATDLVLTVTELLRKLGVVGKFVEFFGSGCACLSVADRATISNMSPEYGATMGYFPVDHQTLNYLRQTGRDEKKVAMIEKYFRAQGLLRVYDGTQADPLYSDVVTLDLSNVTPCIAGPKRPQDRIPLINIKSDFLSCLINKIGFKGFGLQLADTKRKATFNYEGSSYTISHGSVVIASITSCTNTSNPGVMLGAALLAKNALAKGLKVLPYIKTSLSPGSGVVVDYLNSSGLMKSLEGLGFFLAGFGCMTCIGNSGDLDTAVSKAIQNSDLVVAAVLSGNRNFEGRVHPLTRANFLASPPLCVAFALAGRIDIDFEVEPIGIGSDGNPVHLRDIWPNKSDIESIENLHLKPLQFSACYKAVSIGNQRWNDLKVPEGVMYSWGNSSYIINPPFFDDMQIEPPQINNLENAHCLLNLGNSVTTDHISPAGKIAASSPAAKYLLDKGISIKDFNSYGARRGNSDIMTRGTFANIRLVNKMASKTGPLTLHVPTSQEMSVFDAADFYKRQGFDLIILAGEEYGSGSSRDWAAKGPFLMGVKAVIAESFERIHRSNLVGMGILPLQFKRGESADKLKLTGKEQYSIAISEIATPGCNVTVKVSDGRQFEVLCRVDTEVELAYFKNGGILQYVLRKFLKK</sequence>
<dbReference type="SUPFAM" id="SSF53732">
    <property type="entry name" value="Aconitase iron-sulfur domain"/>
    <property type="match status" value="1"/>
</dbReference>
<dbReference type="GO" id="GO:0046872">
    <property type="term" value="F:metal ion binding"/>
    <property type="evidence" value="ECO:0007669"/>
    <property type="project" value="UniProtKB-KW"/>
</dbReference>
<organism evidence="12">
    <name type="scientific">Nephromyces sp. MMRI</name>
    <dbReference type="NCBI Taxonomy" id="2496275"/>
    <lineage>
        <taxon>Eukaryota</taxon>
        <taxon>Sar</taxon>
        <taxon>Alveolata</taxon>
        <taxon>Apicomplexa</taxon>
        <taxon>Aconoidasida</taxon>
        <taxon>Nephromycida</taxon>
        <taxon>Nephromyces</taxon>
    </lineage>
</organism>
<reference evidence="12" key="1">
    <citation type="journal article" date="2018" name="Genome Biol. Evol.">
        <title>Nephromyces encodes a urate metabolism pathway and predicted peroxisomes, demonstrating these are not ancient losses of apicomplexans.</title>
        <authorList>
            <person name="Paight C."/>
            <person name="Slamovits C.H."/>
            <person name="Saffo M.B."/>
            <person name="Lane C.E."/>
        </authorList>
    </citation>
    <scope>NUCLEOTIDE SEQUENCE</scope>
    <source>
        <strain evidence="12">Neph243</strain>
    </source>
</reference>
<evidence type="ECO:0000256" key="6">
    <source>
        <dbReference type="ARBA" id="ARBA00023014"/>
    </source>
</evidence>
<dbReference type="Pfam" id="PF00694">
    <property type="entry name" value="Aconitase_C"/>
    <property type="match status" value="1"/>
</dbReference>
<dbReference type="CDD" id="cd01586">
    <property type="entry name" value="AcnA_IRP"/>
    <property type="match status" value="1"/>
</dbReference>
<comment type="cofactor">
    <cofactor evidence="1">
        <name>[4Fe-4S] cluster</name>
        <dbReference type="ChEBI" id="CHEBI:49883"/>
    </cofactor>
</comment>
<evidence type="ECO:0000256" key="1">
    <source>
        <dbReference type="ARBA" id="ARBA00001966"/>
    </source>
</evidence>
<dbReference type="InterPro" id="IPR015931">
    <property type="entry name" value="Acnase/IPM_dHydase_lsu_aba_1/3"/>
</dbReference>
<feature type="domain" description="Aconitase/3-isopropylmalate dehydratase large subunit alpha/beta/alpha" evidence="10">
    <location>
        <begin position="72"/>
        <end position="572"/>
    </location>
</feature>
<dbReference type="FunFam" id="3.20.19.10:FF:000001">
    <property type="entry name" value="Aconitate hydratase"/>
    <property type="match status" value="1"/>
</dbReference>
<dbReference type="GO" id="GO:0003994">
    <property type="term" value="F:aconitate hydratase activity"/>
    <property type="evidence" value="ECO:0007669"/>
    <property type="project" value="UniProtKB-EC"/>
</dbReference>
<dbReference type="InterPro" id="IPR044137">
    <property type="entry name" value="AcnA_IRP_Swivel"/>
</dbReference>
<accession>A0A3S8V3J6</accession>
<dbReference type="EC" id="4.2.1.3" evidence="3 9"/>
<name>A0A3S8V3J6_9APIC</name>
<proteinExistence type="evidence at transcript level"/>
<dbReference type="FunFam" id="3.30.499.10:FF:000005">
    <property type="entry name" value="cytoplasmic aconitate hydratase"/>
    <property type="match status" value="1"/>
</dbReference>
<comment type="similarity">
    <text evidence="2 9">Belongs to the aconitase/IPM isomerase family.</text>
</comment>
<evidence type="ECO:0000313" key="12">
    <source>
        <dbReference type="EMBL" id="AZL94718.1"/>
    </source>
</evidence>
<evidence type="ECO:0000259" key="10">
    <source>
        <dbReference type="Pfam" id="PF00330"/>
    </source>
</evidence>
<dbReference type="PROSITE" id="PS00450">
    <property type="entry name" value="ACONITASE_1"/>
    <property type="match status" value="1"/>
</dbReference>
<dbReference type="NCBIfam" id="TIGR01341">
    <property type="entry name" value="aconitase_1"/>
    <property type="match status" value="1"/>
</dbReference>
<dbReference type="SUPFAM" id="SSF52016">
    <property type="entry name" value="LeuD/IlvD-like"/>
    <property type="match status" value="1"/>
</dbReference>
<dbReference type="CDD" id="cd01580">
    <property type="entry name" value="AcnA_IRP_Swivel"/>
    <property type="match status" value="1"/>
</dbReference>
<dbReference type="PANTHER" id="PTHR11670">
    <property type="entry name" value="ACONITASE/IRON-RESPONSIVE ELEMENT FAMILY MEMBER"/>
    <property type="match status" value="1"/>
</dbReference>
<dbReference type="PRINTS" id="PR00415">
    <property type="entry name" value="ACONITASE"/>
</dbReference>
<dbReference type="InterPro" id="IPR006249">
    <property type="entry name" value="Aconitase/IRP2"/>
</dbReference>
<evidence type="ECO:0000256" key="4">
    <source>
        <dbReference type="ARBA" id="ARBA00022723"/>
    </source>
</evidence>
<evidence type="ECO:0000256" key="7">
    <source>
        <dbReference type="ARBA" id="ARBA00023239"/>
    </source>
</evidence>
<dbReference type="NCBIfam" id="NF006757">
    <property type="entry name" value="PRK09277.1"/>
    <property type="match status" value="1"/>
</dbReference>
<comment type="catalytic activity">
    <reaction evidence="8 9">
        <text>citrate = D-threo-isocitrate</text>
        <dbReference type="Rhea" id="RHEA:10336"/>
        <dbReference type="ChEBI" id="CHEBI:15562"/>
        <dbReference type="ChEBI" id="CHEBI:16947"/>
        <dbReference type="EC" id="4.2.1.3"/>
    </reaction>
</comment>
<evidence type="ECO:0000256" key="3">
    <source>
        <dbReference type="ARBA" id="ARBA00012926"/>
    </source>
</evidence>
<evidence type="ECO:0000256" key="8">
    <source>
        <dbReference type="ARBA" id="ARBA00023501"/>
    </source>
</evidence>
<protein>
    <recommendedName>
        <fullName evidence="3 9">Aconitate hydratase</fullName>
        <shortName evidence="9">Aconitase</shortName>
        <ecNumber evidence="3 9">4.2.1.3</ecNumber>
    </recommendedName>
</protein>
<dbReference type="InterPro" id="IPR000573">
    <property type="entry name" value="AconitaseA/IPMdHydase_ssu_swvl"/>
</dbReference>
<dbReference type="PROSITE" id="PS01244">
    <property type="entry name" value="ACONITASE_2"/>
    <property type="match status" value="1"/>
</dbReference>
<evidence type="ECO:0000259" key="11">
    <source>
        <dbReference type="Pfam" id="PF00694"/>
    </source>
</evidence>
<dbReference type="InterPro" id="IPR018136">
    <property type="entry name" value="Aconitase_4Fe-4S_BS"/>
</dbReference>
<dbReference type="NCBIfam" id="NF009520">
    <property type="entry name" value="PRK12881.1"/>
    <property type="match status" value="1"/>
</dbReference>
<dbReference type="EMBL" id="MK266012">
    <property type="protein sequence ID" value="AZL94718.1"/>
    <property type="molecule type" value="mRNA"/>
</dbReference>
<keyword evidence="7 9" id="KW-0456">Lyase</keyword>
<keyword evidence="6 9" id="KW-0411">Iron-sulfur</keyword>
<dbReference type="InterPro" id="IPR015928">
    <property type="entry name" value="Aconitase/3IPM_dehydase_swvl"/>
</dbReference>
<keyword evidence="9" id="KW-0004">4Fe-4S</keyword>
<keyword evidence="4" id="KW-0479">Metal-binding</keyword>
<dbReference type="GO" id="GO:0051539">
    <property type="term" value="F:4 iron, 4 sulfur cluster binding"/>
    <property type="evidence" value="ECO:0007669"/>
    <property type="project" value="UniProtKB-KW"/>
</dbReference>
<dbReference type="InterPro" id="IPR001030">
    <property type="entry name" value="Acoase/IPM_deHydtase_lsu_aba"/>
</dbReference>
<evidence type="ECO:0000256" key="5">
    <source>
        <dbReference type="ARBA" id="ARBA00023004"/>
    </source>
</evidence>
<dbReference type="Gene3D" id="6.10.190.10">
    <property type="match status" value="1"/>
</dbReference>